<dbReference type="SMART" id="SM00212">
    <property type="entry name" value="UBCc"/>
    <property type="match status" value="1"/>
</dbReference>
<dbReference type="PANTHER" id="PTHR24067">
    <property type="entry name" value="UBIQUITIN-CONJUGATING ENZYME E2"/>
    <property type="match status" value="1"/>
</dbReference>
<feature type="compositionally biased region" description="Pro residues" evidence="1">
    <location>
        <begin position="39"/>
        <end position="49"/>
    </location>
</feature>
<gene>
    <name evidence="3" type="ORF">CITCOLO1_LOCUS21706</name>
</gene>
<organism evidence="3 4">
    <name type="scientific">Citrullus colocynthis</name>
    <name type="common">colocynth</name>
    <dbReference type="NCBI Taxonomy" id="252529"/>
    <lineage>
        <taxon>Eukaryota</taxon>
        <taxon>Viridiplantae</taxon>
        <taxon>Streptophyta</taxon>
        <taxon>Embryophyta</taxon>
        <taxon>Tracheophyta</taxon>
        <taxon>Spermatophyta</taxon>
        <taxon>Magnoliopsida</taxon>
        <taxon>eudicotyledons</taxon>
        <taxon>Gunneridae</taxon>
        <taxon>Pentapetalae</taxon>
        <taxon>rosids</taxon>
        <taxon>fabids</taxon>
        <taxon>Cucurbitales</taxon>
        <taxon>Cucurbitaceae</taxon>
        <taxon>Benincaseae</taxon>
        <taxon>Citrullus</taxon>
    </lineage>
</organism>
<dbReference type="InterPro" id="IPR016135">
    <property type="entry name" value="UBQ-conjugating_enzyme/RWD"/>
</dbReference>
<dbReference type="PROSITE" id="PS50127">
    <property type="entry name" value="UBC_2"/>
    <property type="match status" value="1"/>
</dbReference>
<accession>A0ABP0Z909</accession>
<evidence type="ECO:0000259" key="2">
    <source>
        <dbReference type="PROSITE" id="PS50127"/>
    </source>
</evidence>
<protein>
    <recommendedName>
        <fullName evidence="2">UBC core domain-containing protein</fullName>
    </recommendedName>
</protein>
<proteinExistence type="predicted"/>
<name>A0ABP0Z909_9ROSI</name>
<feature type="region of interest" description="Disordered" evidence="1">
    <location>
        <begin position="34"/>
        <end position="78"/>
    </location>
</feature>
<feature type="domain" description="UBC core" evidence="2">
    <location>
        <begin position="113"/>
        <end position="258"/>
    </location>
</feature>
<evidence type="ECO:0000313" key="3">
    <source>
        <dbReference type="EMBL" id="CAK9329263.1"/>
    </source>
</evidence>
<dbReference type="Pfam" id="PF00179">
    <property type="entry name" value="UQ_con"/>
    <property type="match status" value="1"/>
</dbReference>
<dbReference type="Proteomes" id="UP001642487">
    <property type="component" value="Chromosome 9"/>
</dbReference>
<reference evidence="3 4" key="1">
    <citation type="submission" date="2024-03" db="EMBL/GenBank/DDBJ databases">
        <authorList>
            <person name="Gkanogiannis A."/>
            <person name="Becerra Lopez-Lavalle L."/>
        </authorList>
    </citation>
    <scope>NUCLEOTIDE SEQUENCE [LARGE SCALE GENOMIC DNA]</scope>
</reference>
<dbReference type="Gene3D" id="3.10.110.10">
    <property type="entry name" value="Ubiquitin Conjugating Enzyme"/>
    <property type="match status" value="1"/>
</dbReference>
<keyword evidence="4" id="KW-1185">Reference proteome</keyword>
<evidence type="ECO:0000256" key="1">
    <source>
        <dbReference type="SAM" id="MobiDB-lite"/>
    </source>
</evidence>
<sequence length="260" mass="28919">MLLSRLRRFFSSKPSSSSAYRRLYTPPLPIAHTHTLCPRPSPSPPPSPLPIYHDDRNRSESPLPQPISIGNGGSGNEEKTSAIYRIENEKEVSTDCSFEPVGADIKGNEEKSSAMYRIENELRAMNEEAATHCSFGPVGADIFRWEGVVIGPACSCYEGGIFHLSIQFPSDYPLSPPYIKFLTKIYHPNVGLDGTIYIDILDGNWSSALTVEKLLLSICSILSNPIPQGSITEASTMYLNSWLNYNKIAREWTKIYAMPN</sequence>
<dbReference type="SUPFAM" id="SSF54495">
    <property type="entry name" value="UBC-like"/>
    <property type="match status" value="1"/>
</dbReference>
<dbReference type="InterPro" id="IPR000608">
    <property type="entry name" value="UBC"/>
</dbReference>
<evidence type="ECO:0000313" key="4">
    <source>
        <dbReference type="Proteomes" id="UP001642487"/>
    </source>
</evidence>
<dbReference type="EMBL" id="OZ021743">
    <property type="protein sequence ID" value="CAK9329263.1"/>
    <property type="molecule type" value="Genomic_DNA"/>
</dbReference>
<dbReference type="InterPro" id="IPR050113">
    <property type="entry name" value="Ub_conjugating_enzyme"/>
</dbReference>